<sequence length="121" mass="13724">MGKDSCNIAEHLFTFYTTANHQDIHALKGRVLPIMNNDYKVGAEVLFVKPFLLGHSVWFSLGTYYVDEHVPFLETLDPFEITLVDDKDFVAASYFDISTNTWNLTSIKTAMKKGQVACKNL</sequence>
<dbReference type="AlphaFoldDB" id="A0A383B8D3"/>
<proteinExistence type="predicted"/>
<accession>A0A383B8D3</accession>
<dbReference type="EMBL" id="UINC01198260">
    <property type="protein sequence ID" value="SVE16144.1"/>
    <property type="molecule type" value="Genomic_DNA"/>
</dbReference>
<reference evidence="1" key="1">
    <citation type="submission" date="2018-05" db="EMBL/GenBank/DDBJ databases">
        <authorList>
            <person name="Lanie J.A."/>
            <person name="Ng W.-L."/>
            <person name="Kazmierczak K.M."/>
            <person name="Andrzejewski T.M."/>
            <person name="Davidsen T.M."/>
            <person name="Wayne K.J."/>
            <person name="Tettelin H."/>
            <person name="Glass J.I."/>
            <person name="Rusch D."/>
            <person name="Podicherti R."/>
            <person name="Tsui H.-C.T."/>
            <person name="Winkler M.E."/>
        </authorList>
    </citation>
    <scope>NUCLEOTIDE SEQUENCE</scope>
</reference>
<gene>
    <name evidence="1" type="ORF">METZ01_LOCUS468998</name>
</gene>
<name>A0A383B8D3_9ZZZZ</name>
<protein>
    <submittedName>
        <fullName evidence="1">Uncharacterized protein</fullName>
    </submittedName>
</protein>
<evidence type="ECO:0000313" key="1">
    <source>
        <dbReference type="EMBL" id="SVE16144.1"/>
    </source>
</evidence>
<organism evidence="1">
    <name type="scientific">marine metagenome</name>
    <dbReference type="NCBI Taxonomy" id="408172"/>
    <lineage>
        <taxon>unclassified sequences</taxon>
        <taxon>metagenomes</taxon>
        <taxon>ecological metagenomes</taxon>
    </lineage>
</organism>